<dbReference type="Proteomes" id="UP001497644">
    <property type="component" value="Chromosome 7"/>
</dbReference>
<accession>A0AAV2P6P8</accession>
<reference evidence="2" key="1">
    <citation type="submission" date="2024-04" db="EMBL/GenBank/DDBJ databases">
        <authorList>
            <consortium name="Molecular Ecology Group"/>
        </authorList>
    </citation>
    <scope>NUCLEOTIDE SEQUENCE</scope>
</reference>
<evidence type="ECO:0000313" key="2">
    <source>
        <dbReference type="EMBL" id="CAL1687274.1"/>
    </source>
</evidence>
<proteinExistence type="predicted"/>
<keyword evidence="1" id="KW-0812">Transmembrane</keyword>
<protein>
    <submittedName>
        <fullName evidence="2">Uncharacterized protein</fullName>
    </submittedName>
</protein>
<keyword evidence="1" id="KW-0472">Membrane</keyword>
<keyword evidence="3" id="KW-1185">Reference proteome</keyword>
<dbReference type="AlphaFoldDB" id="A0AAV2P6P8"/>
<gene>
    <name evidence="2" type="ORF">LPLAT_LOCUS12505</name>
</gene>
<evidence type="ECO:0000256" key="1">
    <source>
        <dbReference type="SAM" id="Phobius"/>
    </source>
</evidence>
<name>A0AAV2P6P8_9HYME</name>
<sequence>MRHVARNVALALDGSTFSSENAGVRKKRTCVRATRQHIRNADVRELLLLLVVLLCLPVVIGGRWLWLVISIISGTP</sequence>
<dbReference type="EMBL" id="OZ034830">
    <property type="protein sequence ID" value="CAL1687274.1"/>
    <property type="molecule type" value="Genomic_DNA"/>
</dbReference>
<feature type="transmembrane region" description="Helical" evidence="1">
    <location>
        <begin position="46"/>
        <end position="72"/>
    </location>
</feature>
<keyword evidence="1" id="KW-1133">Transmembrane helix</keyword>
<evidence type="ECO:0000313" key="3">
    <source>
        <dbReference type="Proteomes" id="UP001497644"/>
    </source>
</evidence>
<organism evidence="2 3">
    <name type="scientific">Lasius platythorax</name>
    <dbReference type="NCBI Taxonomy" id="488582"/>
    <lineage>
        <taxon>Eukaryota</taxon>
        <taxon>Metazoa</taxon>
        <taxon>Ecdysozoa</taxon>
        <taxon>Arthropoda</taxon>
        <taxon>Hexapoda</taxon>
        <taxon>Insecta</taxon>
        <taxon>Pterygota</taxon>
        <taxon>Neoptera</taxon>
        <taxon>Endopterygota</taxon>
        <taxon>Hymenoptera</taxon>
        <taxon>Apocrita</taxon>
        <taxon>Aculeata</taxon>
        <taxon>Formicoidea</taxon>
        <taxon>Formicidae</taxon>
        <taxon>Formicinae</taxon>
        <taxon>Lasius</taxon>
        <taxon>Lasius</taxon>
    </lineage>
</organism>